<feature type="domain" description="Blue (type 1) copper" evidence="4">
    <location>
        <begin position="40"/>
        <end position="159"/>
    </location>
</feature>
<dbReference type="SUPFAM" id="SSF49503">
    <property type="entry name" value="Cupredoxins"/>
    <property type="match status" value="1"/>
</dbReference>
<feature type="signal peptide" evidence="3">
    <location>
        <begin position="1"/>
        <end position="19"/>
    </location>
</feature>
<dbReference type="InterPro" id="IPR008972">
    <property type="entry name" value="Cupredoxin"/>
</dbReference>
<feature type="chain" id="PRO_5022048616" description="Blue (type 1) copper domain-containing protein" evidence="3">
    <location>
        <begin position="20"/>
        <end position="162"/>
    </location>
</feature>
<evidence type="ECO:0000256" key="3">
    <source>
        <dbReference type="SAM" id="SignalP"/>
    </source>
</evidence>
<dbReference type="RefSeq" id="WP_146802086.1">
    <property type="nucleotide sequence ID" value="NZ_BJUK01000009.1"/>
</dbReference>
<dbReference type="AlphaFoldDB" id="A0A510X743"/>
<keyword evidence="2" id="KW-0186">Copper</keyword>
<dbReference type="PANTHER" id="PTHR38439:SF3">
    <property type="entry name" value="COPPER-RESISTANT CUPROPROTEIN COPI"/>
    <property type="match status" value="1"/>
</dbReference>
<protein>
    <recommendedName>
        <fullName evidence="4">Blue (type 1) copper domain-containing protein</fullName>
    </recommendedName>
</protein>
<name>A0A510X743_9GAMM</name>
<dbReference type="EMBL" id="BJUK01000009">
    <property type="protein sequence ID" value="GEK46811.1"/>
    <property type="molecule type" value="Genomic_DNA"/>
</dbReference>
<reference evidence="5 6" key="1">
    <citation type="submission" date="2019-07" db="EMBL/GenBank/DDBJ databases">
        <title>Whole genome shotgun sequence of Halomonas pacifica NBRC 102220.</title>
        <authorList>
            <person name="Hosoyama A."/>
            <person name="Uohara A."/>
            <person name="Ohji S."/>
            <person name="Ichikawa N."/>
        </authorList>
    </citation>
    <scope>NUCLEOTIDE SEQUENCE [LARGE SCALE GENOMIC DNA]</scope>
    <source>
        <strain evidence="5 6">NBRC 102220</strain>
    </source>
</reference>
<gene>
    <name evidence="5" type="ORF">HPA02_10940</name>
</gene>
<evidence type="ECO:0000256" key="1">
    <source>
        <dbReference type="ARBA" id="ARBA00022723"/>
    </source>
</evidence>
<dbReference type="Gene3D" id="2.60.40.420">
    <property type="entry name" value="Cupredoxins - blue copper proteins"/>
    <property type="match status" value="1"/>
</dbReference>
<dbReference type="GO" id="GO:0005507">
    <property type="term" value="F:copper ion binding"/>
    <property type="evidence" value="ECO:0007669"/>
    <property type="project" value="InterPro"/>
</dbReference>
<dbReference type="Pfam" id="PF00127">
    <property type="entry name" value="Copper-bind"/>
    <property type="match status" value="1"/>
</dbReference>
<comment type="caution">
    <text evidence="5">The sequence shown here is derived from an EMBL/GenBank/DDBJ whole genome shotgun (WGS) entry which is preliminary data.</text>
</comment>
<evidence type="ECO:0000313" key="5">
    <source>
        <dbReference type="EMBL" id="GEK46811.1"/>
    </source>
</evidence>
<accession>A0A510X743</accession>
<dbReference type="Proteomes" id="UP000321275">
    <property type="component" value="Unassembled WGS sequence"/>
</dbReference>
<proteinExistence type="predicted"/>
<evidence type="ECO:0000256" key="2">
    <source>
        <dbReference type="ARBA" id="ARBA00023008"/>
    </source>
</evidence>
<dbReference type="GO" id="GO:0009055">
    <property type="term" value="F:electron transfer activity"/>
    <property type="evidence" value="ECO:0007669"/>
    <property type="project" value="InterPro"/>
</dbReference>
<dbReference type="PANTHER" id="PTHR38439">
    <property type="entry name" value="AURACYANIN-B"/>
    <property type="match status" value="1"/>
</dbReference>
<keyword evidence="3" id="KW-0732">Signal</keyword>
<evidence type="ECO:0000313" key="6">
    <source>
        <dbReference type="Proteomes" id="UP000321275"/>
    </source>
</evidence>
<keyword evidence="1" id="KW-0479">Metal-binding</keyword>
<organism evidence="5 6">
    <name type="scientific">Bisbaumannia pacifica</name>
    <dbReference type="NCBI Taxonomy" id="77098"/>
    <lineage>
        <taxon>Bacteria</taxon>
        <taxon>Pseudomonadati</taxon>
        <taxon>Pseudomonadota</taxon>
        <taxon>Gammaproteobacteria</taxon>
        <taxon>Oceanospirillales</taxon>
        <taxon>Halomonadaceae</taxon>
        <taxon>Bisbaumannia</taxon>
    </lineage>
</organism>
<dbReference type="InterPro" id="IPR000923">
    <property type="entry name" value="BlueCu_1"/>
</dbReference>
<sequence length="162" mass="17150">MRKTLLALLLGLTATTAFAAGEHGGSHDATGEADIDRTIRFEAGDMWFAPEGLDIAPGETLRFEITNTGHLEHEFVIGDAEAQEAHRRMMLEMGGSHGHGEHGGHDMAEGAHGGQMPSVTIAPGETAVLVWTAPANVDDLEYACNIPGHYEAGMSGTIEFQG</sequence>
<dbReference type="InterPro" id="IPR050845">
    <property type="entry name" value="Cu-binding_ET"/>
</dbReference>
<dbReference type="OrthoDB" id="9816061at2"/>
<evidence type="ECO:0000259" key="4">
    <source>
        <dbReference type="Pfam" id="PF00127"/>
    </source>
</evidence>
<keyword evidence="6" id="KW-1185">Reference proteome</keyword>